<dbReference type="EMBL" id="CP061813">
    <property type="protein sequence ID" value="QOD60754.1"/>
    <property type="molecule type" value="Genomic_DNA"/>
</dbReference>
<evidence type="ECO:0000259" key="2">
    <source>
        <dbReference type="Pfam" id="PF03703"/>
    </source>
</evidence>
<name>A0A7L8AFN1_9FLAO</name>
<evidence type="ECO:0000313" key="3">
    <source>
        <dbReference type="EMBL" id="QOD60754.1"/>
    </source>
</evidence>
<feature type="domain" description="YdbS-like PH" evidence="2">
    <location>
        <begin position="87"/>
        <end position="163"/>
    </location>
</feature>
<dbReference type="AlphaFoldDB" id="A0A7L8AFN1"/>
<reference evidence="3 4" key="1">
    <citation type="journal article" date="2016" name="Int. J. Syst. Evol. Microbiol.">
        <title>Polaribacter haliotis sp. nov., isolated from the gut of abalone Haliotis discus hannai.</title>
        <authorList>
            <person name="Kim Y.O."/>
            <person name="Park I.S."/>
            <person name="Park S."/>
            <person name="Nam B.H."/>
            <person name="Park J.M."/>
            <person name="Kim D.G."/>
            <person name="Yoon J.H."/>
        </authorList>
    </citation>
    <scope>NUCLEOTIDE SEQUENCE [LARGE SCALE GENOMIC DNA]</scope>
    <source>
        <strain evidence="3 4">KCTC 52418</strain>
    </source>
</reference>
<accession>A0A7L8AFN1</accession>
<keyword evidence="4" id="KW-1185">Reference proteome</keyword>
<dbReference type="KEGG" id="phal:H9I45_15655"/>
<dbReference type="PANTHER" id="PTHR34473:SF2">
    <property type="entry name" value="UPF0699 TRANSMEMBRANE PROTEIN YDBT"/>
    <property type="match status" value="1"/>
</dbReference>
<dbReference type="PANTHER" id="PTHR34473">
    <property type="entry name" value="UPF0699 TRANSMEMBRANE PROTEIN YDBS"/>
    <property type="match status" value="1"/>
</dbReference>
<dbReference type="OrthoDB" id="1524472at2"/>
<dbReference type="InterPro" id="IPR005182">
    <property type="entry name" value="YdbS-like_PH"/>
</dbReference>
<feature type="transmembrane region" description="Helical" evidence="1">
    <location>
        <begin position="28"/>
        <end position="49"/>
    </location>
</feature>
<keyword evidence="1" id="KW-0812">Transmembrane</keyword>
<keyword evidence="1" id="KW-0472">Membrane</keyword>
<dbReference type="RefSeq" id="WP_088354191.1">
    <property type="nucleotide sequence ID" value="NZ_CP061813.1"/>
</dbReference>
<organism evidence="3 4">
    <name type="scientific">Polaribacter haliotis</name>
    <dbReference type="NCBI Taxonomy" id="1888915"/>
    <lineage>
        <taxon>Bacteria</taxon>
        <taxon>Pseudomonadati</taxon>
        <taxon>Bacteroidota</taxon>
        <taxon>Flavobacteriia</taxon>
        <taxon>Flavobacteriales</taxon>
        <taxon>Flavobacteriaceae</taxon>
    </lineage>
</organism>
<keyword evidence="1" id="KW-1133">Transmembrane helix</keyword>
<sequence>MADIFQNNTVIDFPDISKIDFKSIEKKYLKVIVLNIGIVFAVLFTAVFIVDYKDLLELEEYTIWLYVAVFIFLLITLSIKIVGFKKRKYAVREKDISYKNGIFFRTLTTVPFNRIQHVEIDQGPISRYFNLVSLSVFTAGDSSDDLKISGLVKEEAAKIKEFISNQIDG</sequence>
<protein>
    <submittedName>
        <fullName evidence="3">PH domain-containing protein</fullName>
    </submittedName>
</protein>
<feature type="transmembrane region" description="Helical" evidence="1">
    <location>
        <begin position="61"/>
        <end position="82"/>
    </location>
</feature>
<dbReference type="Proteomes" id="UP000516764">
    <property type="component" value="Chromosome"/>
</dbReference>
<gene>
    <name evidence="3" type="ORF">H9I45_15655</name>
</gene>
<evidence type="ECO:0000256" key="1">
    <source>
        <dbReference type="SAM" id="Phobius"/>
    </source>
</evidence>
<evidence type="ECO:0000313" key="4">
    <source>
        <dbReference type="Proteomes" id="UP000516764"/>
    </source>
</evidence>
<proteinExistence type="predicted"/>
<dbReference type="Pfam" id="PF03703">
    <property type="entry name" value="bPH_2"/>
    <property type="match status" value="1"/>
</dbReference>